<gene>
    <name evidence="1" type="ORF">RhiirC2_800896</name>
</gene>
<dbReference type="VEuPathDB" id="FungiDB:RhiirA1_404696"/>
<dbReference type="PANTHER" id="PTHR31424:SF5">
    <property type="entry name" value="APPLE DOMAIN-CONTAINING PROTEIN"/>
    <property type="match status" value="1"/>
</dbReference>
<reference evidence="1 2" key="2">
    <citation type="submission" date="2017-10" db="EMBL/GenBank/DDBJ databases">
        <title>Extensive intraspecific genome diversity in a model arbuscular mycorrhizal fungus.</title>
        <authorList>
            <person name="Chen E.C.H."/>
            <person name="Morin E."/>
            <person name="Baudet D."/>
            <person name="Noel J."/>
            <person name="Ndikumana S."/>
            <person name="Charron P."/>
            <person name="St-Onge C."/>
            <person name="Giorgi J."/>
            <person name="Grigoriev I.V."/>
            <person name="Roux C."/>
            <person name="Martin F.M."/>
            <person name="Corradi N."/>
        </authorList>
    </citation>
    <scope>NUCLEOTIDE SEQUENCE [LARGE SCALE GENOMIC DNA]</scope>
    <source>
        <strain evidence="1 2">C2</strain>
    </source>
</reference>
<dbReference type="VEuPathDB" id="FungiDB:RhiirFUN_014099"/>
<dbReference type="VEuPathDB" id="FungiDB:FUN_000207"/>
<dbReference type="PANTHER" id="PTHR31424">
    <property type="entry name" value="PROTEIN CBG23806"/>
    <property type="match status" value="1"/>
</dbReference>
<dbReference type="EMBL" id="LLXL01006317">
    <property type="protein sequence ID" value="PKK56032.1"/>
    <property type="molecule type" value="Genomic_DNA"/>
</dbReference>
<evidence type="ECO:0008006" key="3">
    <source>
        <dbReference type="Google" id="ProtNLM"/>
    </source>
</evidence>
<accession>A0A2N1M316</accession>
<name>A0A2N1M316_9GLOM</name>
<sequence>MITPIAHELNDLVLNGLKDLNGTVWKINPYFSSDWKFMAIVLGFNAPNSKYFCPWCLCTKEDIGNRQKVCIIEKNMHQLKPAFFNNNSTVKPPPGHTKPPLLQIIPLDHYVPDELHIMLRIWDRLWDLAIQELKMKNQFNELTRTKIIAEMNRIKISFGFWQEQGTQNWSYTSLMGGDKEIVLKNFNFGVVFNEERAFLINRLWRDFYQLYINMKSNETNPSQFANQTKEWLDLFLTLSQGEPNTINFKMGLYRPKDVTPYMHVLVNHLPEFMERHQRFGLGAFSCSPVEKKNHDQVSAFFRKTMKDGGKGMERKSAIFEILHYENRSLYFAQKGTIDKYPKPQHIHVKKKLKN</sequence>
<evidence type="ECO:0000313" key="2">
    <source>
        <dbReference type="Proteomes" id="UP000233469"/>
    </source>
</evidence>
<evidence type="ECO:0000313" key="1">
    <source>
        <dbReference type="EMBL" id="PKK56032.1"/>
    </source>
</evidence>
<protein>
    <recommendedName>
        <fullName evidence="3">Transposase domain-containing protein</fullName>
    </recommendedName>
</protein>
<comment type="caution">
    <text evidence="1">The sequence shown here is derived from an EMBL/GenBank/DDBJ whole genome shotgun (WGS) entry which is preliminary data.</text>
</comment>
<organism evidence="1 2">
    <name type="scientific">Rhizophagus irregularis</name>
    <dbReference type="NCBI Taxonomy" id="588596"/>
    <lineage>
        <taxon>Eukaryota</taxon>
        <taxon>Fungi</taxon>
        <taxon>Fungi incertae sedis</taxon>
        <taxon>Mucoromycota</taxon>
        <taxon>Glomeromycotina</taxon>
        <taxon>Glomeromycetes</taxon>
        <taxon>Glomerales</taxon>
        <taxon>Glomeraceae</taxon>
        <taxon>Rhizophagus</taxon>
    </lineage>
</organism>
<reference evidence="1 2" key="1">
    <citation type="submission" date="2016-04" db="EMBL/GenBank/DDBJ databases">
        <title>Genome analyses suggest a sexual origin of heterokaryosis in a supposedly ancient asexual fungus.</title>
        <authorList>
            <person name="Ropars J."/>
            <person name="Sedzielewska K."/>
            <person name="Noel J."/>
            <person name="Charron P."/>
            <person name="Farinelli L."/>
            <person name="Marton T."/>
            <person name="Kruger M."/>
            <person name="Pelin A."/>
            <person name="Brachmann A."/>
            <person name="Corradi N."/>
        </authorList>
    </citation>
    <scope>NUCLEOTIDE SEQUENCE [LARGE SCALE GENOMIC DNA]</scope>
    <source>
        <strain evidence="1 2">C2</strain>
    </source>
</reference>
<proteinExistence type="predicted"/>
<dbReference type="Proteomes" id="UP000233469">
    <property type="component" value="Unassembled WGS sequence"/>
</dbReference>
<dbReference type="AlphaFoldDB" id="A0A2N1M316"/>